<sequence>MNREEAIRKLYEEDRKFREWKDKHDELDKDIAKLERHHPMTHDLKIEIEKLKKEKLYYKDLMEQKIQELMRGSG</sequence>
<dbReference type="InterPro" id="IPR007420">
    <property type="entry name" value="DUF465"/>
</dbReference>
<comment type="caution">
    <text evidence="1">The sequence shown here is derived from an EMBL/GenBank/DDBJ whole genome shotgun (WGS) entry which is preliminary data.</text>
</comment>
<dbReference type="AlphaFoldDB" id="A0A7C5Q2W6"/>
<dbReference type="Proteomes" id="UP000885792">
    <property type="component" value="Unassembled WGS sequence"/>
</dbReference>
<organism evidence="1">
    <name type="scientific">Aquifex aeolicus</name>
    <dbReference type="NCBI Taxonomy" id="63363"/>
    <lineage>
        <taxon>Bacteria</taxon>
        <taxon>Pseudomonadati</taxon>
        <taxon>Aquificota</taxon>
        <taxon>Aquificia</taxon>
        <taxon>Aquificales</taxon>
        <taxon>Aquificaceae</taxon>
        <taxon>Aquifex</taxon>
    </lineage>
</organism>
<proteinExistence type="predicted"/>
<gene>
    <name evidence="1" type="ORF">ENJ61_04320</name>
</gene>
<dbReference type="EMBL" id="DRNB01000158">
    <property type="protein sequence ID" value="HHJ64113.1"/>
    <property type="molecule type" value="Genomic_DNA"/>
</dbReference>
<protein>
    <submittedName>
        <fullName evidence="1">DUF465 domain-containing protein</fullName>
    </submittedName>
</protein>
<evidence type="ECO:0000313" key="1">
    <source>
        <dbReference type="EMBL" id="HHJ64113.1"/>
    </source>
</evidence>
<name>A0A7C5Q2W6_AQUAO</name>
<dbReference type="Pfam" id="PF04325">
    <property type="entry name" value="DUF465"/>
    <property type="match status" value="1"/>
</dbReference>
<dbReference type="InterPro" id="IPR038444">
    <property type="entry name" value="DUF465_sf"/>
</dbReference>
<dbReference type="Gene3D" id="6.10.280.50">
    <property type="match status" value="1"/>
</dbReference>
<reference evidence="1" key="1">
    <citation type="journal article" date="2020" name="mSystems">
        <title>Genome- and Community-Level Interaction Insights into Carbon Utilization and Element Cycling Functions of Hydrothermarchaeota in Hydrothermal Sediment.</title>
        <authorList>
            <person name="Zhou Z."/>
            <person name="Liu Y."/>
            <person name="Xu W."/>
            <person name="Pan J."/>
            <person name="Luo Z.H."/>
            <person name="Li M."/>
        </authorList>
    </citation>
    <scope>NUCLEOTIDE SEQUENCE [LARGE SCALE GENOMIC DNA]</scope>
    <source>
        <strain evidence="1">HyVt-501</strain>
    </source>
</reference>
<accession>A0A7C5Q2W6</accession>